<dbReference type="Pfam" id="PF00059">
    <property type="entry name" value="Lectin_C"/>
    <property type="match status" value="4"/>
</dbReference>
<feature type="domain" description="C-type lectin" evidence="1">
    <location>
        <begin position="270"/>
        <end position="373"/>
    </location>
</feature>
<reference evidence="2" key="1">
    <citation type="journal article" name="BMC Genomics">
        <title>Long-read sequencing and de novo genome assembly of marine medaka (Oryzias melastigma).</title>
        <authorList>
            <person name="Liang P."/>
            <person name="Saqib H.S.A."/>
            <person name="Ni X."/>
            <person name="Shen Y."/>
        </authorList>
    </citation>
    <scope>NUCLEOTIDE SEQUENCE</scope>
    <source>
        <strain evidence="2">Bigg-433</strain>
    </source>
</reference>
<dbReference type="Proteomes" id="UP000646548">
    <property type="component" value="Unassembled WGS sequence"/>
</dbReference>
<dbReference type="PANTHER" id="PTHR45784">
    <property type="entry name" value="C-TYPE LECTIN DOMAIN FAMILY 20 MEMBER A-RELATED"/>
    <property type="match status" value="1"/>
</dbReference>
<gene>
    <name evidence="2" type="ORF">FQA47_024550</name>
</gene>
<evidence type="ECO:0000313" key="2">
    <source>
        <dbReference type="EMBL" id="KAF6730628.1"/>
    </source>
</evidence>
<dbReference type="SUPFAM" id="SSF56436">
    <property type="entry name" value="C-type lectin-like"/>
    <property type="match status" value="4"/>
</dbReference>
<feature type="domain" description="C-type lectin" evidence="1">
    <location>
        <begin position="160"/>
        <end position="271"/>
    </location>
</feature>
<evidence type="ECO:0000313" key="3">
    <source>
        <dbReference type="Proteomes" id="UP000646548"/>
    </source>
</evidence>
<dbReference type="InterPro" id="IPR001304">
    <property type="entry name" value="C-type_lectin-like"/>
</dbReference>
<dbReference type="CDD" id="cd00037">
    <property type="entry name" value="CLECT"/>
    <property type="match status" value="1"/>
</dbReference>
<dbReference type="AlphaFoldDB" id="A0A834CPJ4"/>
<proteinExistence type="predicted"/>
<comment type="caution">
    <text evidence="2">The sequence shown here is derived from an EMBL/GenBank/DDBJ whole genome shotgun (WGS) entry which is preliminary data.</text>
</comment>
<protein>
    <submittedName>
        <fullName evidence="2">Macrophage mannose receptor 1</fullName>
    </submittedName>
</protein>
<evidence type="ECO:0000259" key="1">
    <source>
        <dbReference type="PROSITE" id="PS50041"/>
    </source>
</evidence>
<accession>A0A834CPJ4</accession>
<dbReference type="EMBL" id="WKFB01000233">
    <property type="protein sequence ID" value="KAF6730628.1"/>
    <property type="molecule type" value="Genomic_DNA"/>
</dbReference>
<dbReference type="InterPro" id="IPR016187">
    <property type="entry name" value="CTDL_fold"/>
</dbReference>
<dbReference type="InterPro" id="IPR016186">
    <property type="entry name" value="C-type_lectin-like/link_sf"/>
</dbReference>
<dbReference type="Gene3D" id="3.10.100.10">
    <property type="entry name" value="Mannose-Binding Protein A, subunit A"/>
    <property type="match status" value="4"/>
</dbReference>
<name>A0A834CPJ4_ORYME</name>
<dbReference type="SMART" id="SM00034">
    <property type="entry name" value="CLECT"/>
    <property type="match status" value="4"/>
</dbReference>
<keyword evidence="2" id="KW-0675">Receptor</keyword>
<dbReference type="PANTHER" id="PTHR45784:SF3">
    <property type="entry name" value="C-TYPE LECTIN DOMAIN FAMILY 4 MEMBER K-LIKE-RELATED"/>
    <property type="match status" value="1"/>
</dbReference>
<organism evidence="2 3">
    <name type="scientific">Oryzias melastigma</name>
    <name type="common">Marine medaka</name>
    <dbReference type="NCBI Taxonomy" id="30732"/>
    <lineage>
        <taxon>Eukaryota</taxon>
        <taxon>Metazoa</taxon>
        <taxon>Chordata</taxon>
        <taxon>Craniata</taxon>
        <taxon>Vertebrata</taxon>
        <taxon>Euteleostomi</taxon>
        <taxon>Actinopterygii</taxon>
        <taxon>Neopterygii</taxon>
        <taxon>Teleostei</taxon>
        <taxon>Neoteleostei</taxon>
        <taxon>Acanthomorphata</taxon>
        <taxon>Ovalentaria</taxon>
        <taxon>Atherinomorphae</taxon>
        <taxon>Beloniformes</taxon>
        <taxon>Adrianichthyidae</taxon>
        <taxon>Oryziinae</taxon>
        <taxon>Oryzias</taxon>
    </lineage>
</organism>
<dbReference type="PROSITE" id="PS50041">
    <property type="entry name" value="C_TYPE_LECTIN_2"/>
    <property type="match status" value="4"/>
</dbReference>
<feature type="domain" description="C-type lectin" evidence="1">
    <location>
        <begin position="373"/>
        <end position="487"/>
    </location>
</feature>
<sequence>MKQILFFLIFVERDHGEVLILGSDKNWFEAQEYCRTNHTDLVSAPQLREIEKENGKRICLKNNVLDLTKSRGLFQSSILKDCNGGYIFIGLFRATWSWSDGSSFYFRLWDEEYYNTDKKLHNCSKLTENGRWSTDDCGEERPFICYQGHFCPFTCQLYDYHFVNESMKWTEAQQFCRKHFTDLATVTNRTDLETLKTLKGNSRGAWIGLHYEAGVSETFHWSQPGLEFNKTDANWNVGEPNGGKDETCVALCEGCKWVDVDCTGKKYFLCYNERDHGEVLILGSEKNWFEAQEYCRTNHTDLSSILKDCNGGYIFIGLFRATWSWSDGSSFYFRLWDEEYSNRDKRHHNCSKLTRNGRWSVDDCGEERPFFCYQDHVILINENRTWEEALYYCRHHHHDLVTITNLDDQRWVQEKTKNATTPYLWTGLRYTCTLGFWFWVSDEVVRYKNWASPEQVNECDMSGAMETGGEHKWVKKHDEEKFNFFCSK</sequence>
<feature type="domain" description="C-type lectin" evidence="1">
    <location>
        <begin position="25"/>
        <end position="146"/>
    </location>
</feature>